<organism evidence="2 3">
    <name type="scientific">Candolleomyces aberdarensis</name>
    <dbReference type="NCBI Taxonomy" id="2316362"/>
    <lineage>
        <taxon>Eukaryota</taxon>
        <taxon>Fungi</taxon>
        <taxon>Dikarya</taxon>
        <taxon>Basidiomycota</taxon>
        <taxon>Agaricomycotina</taxon>
        <taxon>Agaricomycetes</taxon>
        <taxon>Agaricomycetidae</taxon>
        <taxon>Agaricales</taxon>
        <taxon>Agaricineae</taxon>
        <taxon>Psathyrellaceae</taxon>
        <taxon>Candolleomyces</taxon>
    </lineage>
</organism>
<keyword evidence="1" id="KW-0732">Signal</keyword>
<sequence length="237" mass="26291">MKATSLVLFLVYLTFALALSNKEKENPAAGQRRNELLKKLGLRPEARQQPQAGGVNLNDDLKMKTFAVHKPVISKGYIGVHKESIAGPLLGYLDCYKVVPTKNEATLYSFTVSGPVMEIQVVGSQERMAVVAGPLGNDVGPYSKNFHLPRHTQFSSIPGSGPNHDKLQAYLYETSVFSHSPDGGEIEVQWVNTNGQYTNTEIALMDDRIYYTGDISAFRSYTNMKVDHLAFKWNPAH</sequence>
<reference evidence="2 3" key="1">
    <citation type="submission" date="2019-01" db="EMBL/GenBank/DDBJ databases">
        <title>Draft genome sequence of Psathyrella aberdarensis IHI B618.</title>
        <authorList>
            <person name="Buettner E."/>
            <person name="Kellner H."/>
        </authorList>
    </citation>
    <scope>NUCLEOTIDE SEQUENCE [LARGE SCALE GENOMIC DNA]</scope>
    <source>
        <strain evidence="2 3">IHI B618</strain>
    </source>
</reference>
<gene>
    <name evidence="2" type="ORF">EST38_g4859</name>
</gene>
<dbReference type="STRING" id="2316362.A0A4Q2DM01"/>
<evidence type="ECO:0000313" key="3">
    <source>
        <dbReference type="Proteomes" id="UP000290288"/>
    </source>
</evidence>
<dbReference type="OrthoDB" id="4584900at2759"/>
<evidence type="ECO:0000313" key="2">
    <source>
        <dbReference type="EMBL" id="RXW20999.1"/>
    </source>
</evidence>
<protein>
    <submittedName>
        <fullName evidence="2">Uncharacterized protein</fullName>
    </submittedName>
</protein>
<feature type="signal peptide" evidence="1">
    <location>
        <begin position="1"/>
        <end position="18"/>
    </location>
</feature>
<keyword evidence="3" id="KW-1185">Reference proteome</keyword>
<accession>A0A4Q2DM01</accession>
<comment type="caution">
    <text evidence="2">The sequence shown here is derived from an EMBL/GenBank/DDBJ whole genome shotgun (WGS) entry which is preliminary data.</text>
</comment>
<dbReference type="AlphaFoldDB" id="A0A4Q2DM01"/>
<feature type="chain" id="PRO_5020712217" evidence="1">
    <location>
        <begin position="19"/>
        <end position="237"/>
    </location>
</feature>
<dbReference type="EMBL" id="SDEE01000125">
    <property type="protein sequence ID" value="RXW20999.1"/>
    <property type="molecule type" value="Genomic_DNA"/>
</dbReference>
<proteinExistence type="predicted"/>
<evidence type="ECO:0000256" key="1">
    <source>
        <dbReference type="SAM" id="SignalP"/>
    </source>
</evidence>
<name>A0A4Q2DM01_9AGAR</name>
<dbReference type="Proteomes" id="UP000290288">
    <property type="component" value="Unassembled WGS sequence"/>
</dbReference>